<dbReference type="EMBL" id="EU304328">
    <property type="protein sequence ID" value="ABY27815.1"/>
    <property type="molecule type" value="Genomic_DNA"/>
</dbReference>
<protein>
    <submittedName>
        <fullName evidence="1">Putative TPR domain-containing protein</fullName>
    </submittedName>
</protein>
<keyword evidence="2" id="KW-1185">Reference proteome</keyword>
<dbReference type="OrthoDB" id="7636at10239"/>
<proteinExistence type="predicted"/>
<evidence type="ECO:0000313" key="1">
    <source>
        <dbReference type="EMBL" id="ABY27815.1"/>
    </source>
</evidence>
<accession>A9YVT2</accession>
<name>A9YVT2_9PHYC</name>
<organism evidence="1 2">
    <name type="scientific">Ostreococcus tauri virus OtV5</name>
    <dbReference type="NCBI Taxonomy" id="1785753"/>
    <lineage>
        <taxon>Viruses</taxon>
        <taxon>Varidnaviria</taxon>
        <taxon>Bamfordvirae</taxon>
        <taxon>Nucleocytoviricota</taxon>
        <taxon>Megaviricetes</taxon>
        <taxon>Algavirales</taxon>
        <taxon>Phycodnaviridae</taxon>
        <taxon>Prasinovirus</taxon>
        <taxon>Prasinovirus ostreotauri</taxon>
    </lineage>
</organism>
<dbReference type="RefSeq" id="YP_001648111.1">
    <property type="nucleotide sequence ID" value="NC_010191.2"/>
</dbReference>
<sequence length="296" mass="34443">MLTSSSASFTLRRKFTRDSNSRCSLHTQMAYEIFTILQFKVFMPLNTIMKYISYSVWGDNKVYTYGIIENVLDAKKYYEGWIVRVHYNDTVPTNIVDWLKTQDNVEAVHHPGTKTKASNTLWRFEDLFIKDAVTIVRDADSRITQREVNFVSEWLQSTKDFHIIRDHKHHMVPILAGTFGCRNNCLEYIGLPTQLRNINSVPTQYVRGKDLLESYKENVPNDRDVYLVDQIFLAQYVYNFIISNMMVHCSHNAYEPFAKIINHTETGFVGEVVTDCPRAAKIMSDTETQFERVGAY</sequence>
<dbReference type="Proteomes" id="UP000203890">
    <property type="component" value="Segment"/>
</dbReference>
<gene>
    <name evidence="1" type="ORF">OtV5_034c</name>
</gene>
<dbReference type="KEGG" id="vg:5845572"/>
<reference evidence="1 2" key="1">
    <citation type="journal article" date="2008" name="PLoS ONE">
        <title>Life-cycle and genome of OtV5, a large DNA virus of the pelagic marine unicellular green alga Ostreococcus tauri.</title>
        <authorList>
            <person name="Derelle E."/>
            <person name="Ferraz C."/>
            <person name="Escande M.L."/>
            <person name="Eychenie S."/>
            <person name="Cooke R."/>
            <person name="Piganeau G."/>
            <person name="Desdevises Y."/>
            <person name="Bellec L."/>
            <person name="Moreau H."/>
            <person name="Grimsley N."/>
        </authorList>
    </citation>
    <scope>NUCLEOTIDE SEQUENCE [LARGE SCALE GENOMIC DNA]</scope>
    <source>
        <strain evidence="1 2">OtV5</strain>
    </source>
</reference>
<evidence type="ECO:0000313" key="2">
    <source>
        <dbReference type="Proteomes" id="UP000203890"/>
    </source>
</evidence>
<dbReference type="GeneID" id="5845572"/>